<feature type="region of interest" description="Disordered" evidence="1">
    <location>
        <begin position="46"/>
        <end position="152"/>
    </location>
</feature>
<gene>
    <name evidence="2" type="ORF">AMS68_005635</name>
</gene>
<dbReference type="OrthoDB" id="5374844at2759"/>
<feature type="compositionally biased region" description="Basic and acidic residues" evidence="1">
    <location>
        <begin position="404"/>
        <end position="418"/>
    </location>
</feature>
<feature type="region of interest" description="Disordered" evidence="1">
    <location>
        <begin position="632"/>
        <end position="680"/>
    </location>
</feature>
<feature type="compositionally biased region" description="Basic and acidic residues" evidence="1">
    <location>
        <begin position="205"/>
        <end position="219"/>
    </location>
</feature>
<accession>A0A6H0XZU5</accession>
<feature type="compositionally biased region" description="Polar residues" evidence="1">
    <location>
        <begin position="263"/>
        <end position="284"/>
    </location>
</feature>
<feature type="compositionally biased region" description="Low complexity" evidence="1">
    <location>
        <begin position="220"/>
        <end position="234"/>
    </location>
</feature>
<feature type="compositionally biased region" description="Basic and acidic residues" evidence="1">
    <location>
        <begin position="505"/>
        <end position="520"/>
    </location>
</feature>
<protein>
    <submittedName>
        <fullName evidence="2">Uncharacterized protein</fullName>
    </submittedName>
</protein>
<feature type="compositionally biased region" description="Polar residues" evidence="1">
    <location>
        <begin position="117"/>
        <end position="126"/>
    </location>
</feature>
<feature type="region of interest" description="Disordered" evidence="1">
    <location>
        <begin position="342"/>
        <end position="422"/>
    </location>
</feature>
<evidence type="ECO:0000313" key="2">
    <source>
        <dbReference type="EMBL" id="QIX00118.1"/>
    </source>
</evidence>
<proteinExistence type="predicted"/>
<dbReference type="EMBL" id="CP051142">
    <property type="protein sequence ID" value="QIX00118.1"/>
    <property type="molecule type" value="Genomic_DNA"/>
</dbReference>
<dbReference type="AlphaFoldDB" id="A0A6H0XZU5"/>
<feature type="region of interest" description="Disordered" evidence="1">
    <location>
        <begin position="474"/>
        <end position="581"/>
    </location>
</feature>
<feature type="compositionally biased region" description="Acidic residues" evidence="1">
    <location>
        <begin position="128"/>
        <end position="142"/>
    </location>
</feature>
<name>A0A6H0XZU5_9PEZI</name>
<feature type="compositionally biased region" description="Low complexity" evidence="1">
    <location>
        <begin position="186"/>
        <end position="204"/>
    </location>
</feature>
<sequence length="764" mass="83120">MRSPTVLSTEGILNISTDYVSSPKHAAASQSTATETDTQVIEDSLKDLPQVSQSHKMAIGKKRKAFDEMYDISSSPERLLPAEKKTDEDEPRQAALHNKKKKTSTTTSVLPQKLKTAKQSMNSATGMTEEDDDDTSEEDSDEFQPSQSKTAATLGAKLAKTFAGGKVKNVNNAAPAKNALSFGGFSKLSKASKAPTAKKSTTTARESDQATKNKKHIVDSSKSQAAKITAAKAAPKQIDQDDAEDSPGQDVVTEPASRKNRMKTTSNAAIVKTATKSKSVTNGASKKAIRPNEIVGAHATTAAIADDSTNDKTVRGMKEKHTMAMHSSPPSDAISENRTHLVDDRRLTRPEVVGFTKAGPCKQTRSSHEREEAHKHRSATQKAKPTQAVPATNDHSRPAKRYVRPKDIVSPHERRSVQPRDGYIVNEHEDALAGFGTNVIAVDTTTLQRDQSEEMHDHDSTAENAHVGAQAVDDVDAMPDGPLPEPTISQTAMPPPKQPRATRSRAIDDNHTIEDRDTSRQRRTQHSGRPKAKTSSREVKPDAAPLKTSVSTHEDNDDSGYHSTVRPAAKMTNGTVPIANMRSGTAPLKTISANGSPLLDDVHGNVERDPIVGEPHTTTKGAGPAELVPGQESKQVAHTAAHDSAVARQHNDKATLRQSLPDGTTPGGITKPKHSKSPRRTFGQILDWRTTLHDHQRGLFDQLVSDAESLVSYLVHREEVIQDLVDDYRHRGKDLVKQMEILHAKEYQKYCDERDAQMARALSQ</sequence>
<organism evidence="2 3">
    <name type="scientific">Peltaster fructicola</name>
    <dbReference type="NCBI Taxonomy" id="286661"/>
    <lineage>
        <taxon>Eukaryota</taxon>
        <taxon>Fungi</taxon>
        <taxon>Dikarya</taxon>
        <taxon>Ascomycota</taxon>
        <taxon>Pezizomycotina</taxon>
        <taxon>Dothideomycetes</taxon>
        <taxon>Dothideomycetes incertae sedis</taxon>
        <taxon>Peltaster</taxon>
    </lineage>
</organism>
<feature type="compositionally biased region" description="Basic residues" evidence="1">
    <location>
        <begin position="521"/>
        <end position="534"/>
    </location>
</feature>
<evidence type="ECO:0000313" key="3">
    <source>
        <dbReference type="Proteomes" id="UP000503462"/>
    </source>
</evidence>
<reference evidence="2 3" key="1">
    <citation type="journal article" date="2016" name="Sci. Rep.">
        <title>Peltaster fructicola genome reveals evolution from an invasive phytopathogen to an ectophytic parasite.</title>
        <authorList>
            <person name="Xu C."/>
            <person name="Chen H."/>
            <person name="Gleason M.L."/>
            <person name="Xu J.R."/>
            <person name="Liu H."/>
            <person name="Zhang R."/>
            <person name="Sun G."/>
        </authorList>
    </citation>
    <scope>NUCLEOTIDE SEQUENCE [LARGE SCALE GENOMIC DNA]</scope>
    <source>
        <strain evidence="2 3">LNHT1506</strain>
    </source>
</reference>
<dbReference type="Proteomes" id="UP000503462">
    <property type="component" value="Chromosome 4"/>
</dbReference>
<feature type="compositionally biased region" description="Low complexity" evidence="1">
    <location>
        <begin position="169"/>
        <end position="179"/>
    </location>
</feature>
<feature type="region of interest" description="Disordered" evidence="1">
    <location>
        <begin position="169"/>
        <end position="313"/>
    </location>
</feature>
<evidence type="ECO:0000256" key="1">
    <source>
        <dbReference type="SAM" id="MobiDB-lite"/>
    </source>
</evidence>
<keyword evidence="3" id="KW-1185">Reference proteome</keyword>